<accession>A0A0E9X6H5</accession>
<sequence length="66" mass="7631">MHSLPTWPRGVISLTSCCMVFRGIWGELQLDMLYSCHMNTVQDLVMIPFHKQNRILPKLFSSTSSF</sequence>
<protein>
    <submittedName>
        <fullName evidence="1">Uncharacterized protein</fullName>
    </submittedName>
</protein>
<organism evidence="1">
    <name type="scientific">Anguilla anguilla</name>
    <name type="common">European freshwater eel</name>
    <name type="synonym">Muraena anguilla</name>
    <dbReference type="NCBI Taxonomy" id="7936"/>
    <lineage>
        <taxon>Eukaryota</taxon>
        <taxon>Metazoa</taxon>
        <taxon>Chordata</taxon>
        <taxon>Craniata</taxon>
        <taxon>Vertebrata</taxon>
        <taxon>Euteleostomi</taxon>
        <taxon>Actinopterygii</taxon>
        <taxon>Neopterygii</taxon>
        <taxon>Teleostei</taxon>
        <taxon>Anguilliformes</taxon>
        <taxon>Anguillidae</taxon>
        <taxon>Anguilla</taxon>
    </lineage>
</organism>
<reference evidence="1" key="1">
    <citation type="submission" date="2014-11" db="EMBL/GenBank/DDBJ databases">
        <authorList>
            <person name="Amaro Gonzalez C."/>
        </authorList>
    </citation>
    <scope>NUCLEOTIDE SEQUENCE</scope>
</reference>
<evidence type="ECO:0000313" key="1">
    <source>
        <dbReference type="EMBL" id="JAH97273.1"/>
    </source>
</evidence>
<dbReference type="AlphaFoldDB" id="A0A0E9X6H5"/>
<reference evidence="1" key="2">
    <citation type="journal article" date="2015" name="Fish Shellfish Immunol.">
        <title>Early steps in the European eel (Anguilla anguilla)-Vibrio vulnificus interaction in the gills: Role of the RtxA13 toxin.</title>
        <authorList>
            <person name="Callol A."/>
            <person name="Pajuelo D."/>
            <person name="Ebbesson L."/>
            <person name="Teles M."/>
            <person name="MacKenzie S."/>
            <person name="Amaro C."/>
        </authorList>
    </citation>
    <scope>NUCLEOTIDE SEQUENCE</scope>
</reference>
<name>A0A0E9X6H5_ANGAN</name>
<proteinExistence type="predicted"/>
<dbReference type="EMBL" id="GBXM01011304">
    <property type="protein sequence ID" value="JAH97273.1"/>
    <property type="molecule type" value="Transcribed_RNA"/>
</dbReference>